<dbReference type="PROSITE" id="PS51375">
    <property type="entry name" value="PPR"/>
    <property type="match status" value="1"/>
</dbReference>
<dbReference type="Proteomes" id="UP001642260">
    <property type="component" value="Unassembled WGS sequence"/>
</dbReference>
<dbReference type="PANTHER" id="PTHR47937">
    <property type="entry name" value="PLASTID TRANSCRIPTIONALLY ACTIVE CHROMOSOME 2-LIKE PROTEIN"/>
    <property type="match status" value="1"/>
</dbReference>
<sequence>MMMSSSSKPKPYPIDTAAKHDLLAARKKIFPKEAISISKAIISAMCNAGQSGDPLDLFDFFFNESKMKPDISTCNLIIKSHCEEGRLEDALRLYNHLISMTTTTPSPDHKTYDLLTKALVDVGTMDHALGLLLSGRAELFNFQQPGMYMNLIRGYLEQGNLYMAYQLRDDFKTCSIRNRIAILNSVFDEYLFKQGKDEEAMELYRTYGFTANVHVSTPYLEILLKYGKKTQAWEFFHYMLDNYVDRCIGLDEDTLNMMVNECIEAGQFSDAVNIFAKTKAKLNYLRT</sequence>
<dbReference type="Pfam" id="PF13041">
    <property type="entry name" value="PPR_2"/>
    <property type="match status" value="1"/>
</dbReference>
<accession>A0ABC8JZZ4</accession>
<keyword evidence="4" id="KW-1185">Reference proteome</keyword>
<dbReference type="Gene3D" id="1.25.40.10">
    <property type="entry name" value="Tetratricopeptide repeat domain"/>
    <property type="match status" value="2"/>
</dbReference>
<evidence type="ECO:0008006" key="5">
    <source>
        <dbReference type="Google" id="ProtNLM"/>
    </source>
</evidence>
<keyword evidence="1" id="KW-0677">Repeat</keyword>
<dbReference type="InterPro" id="IPR052308">
    <property type="entry name" value="PPR_domain-containing"/>
</dbReference>
<evidence type="ECO:0000256" key="1">
    <source>
        <dbReference type="ARBA" id="ARBA00022737"/>
    </source>
</evidence>
<reference evidence="3 4" key="1">
    <citation type="submission" date="2022-03" db="EMBL/GenBank/DDBJ databases">
        <authorList>
            <person name="Macdonald S."/>
            <person name="Ahmed S."/>
            <person name="Newling K."/>
        </authorList>
    </citation>
    <scope>NUCLEOTIDE SEQUENCE [LARGE SCALE GENOMIC DNA]</scope>
</reference>
<dbReference type="AlphaFoldDB" id="A0ABC8JZZ4"/>
<organism evidence="3 4">
    <name type="scientific">Eruca vesicaria subsp. sativa</name>
    <name type="common">Garden rocket</name>
    <name type="synonym">Eruca sativa</name>
    <dbReference type="NCBI Taxonomy" id="29727"/>
    <lineage>
        <taxon>Eukaryota</taxon>
        <taxon>Viridiplantae</taxon>
        <taxon>Streptophyta</taxon>
        <taxon>Embryophyta</taxon>
        <taxon>Tracheophyta</taxon>
        <taxon>Spermatophyta</taxon>
        <taxon>Magnoliopsida</taxon>
        <taxon>eudicotyledons</taxon>
        <taxon>Gunneridae</taxon>
        <taxon>Pentapetalae</taxon>
        <taxon>rosids</taxon>
        <taxon>malvids</taxon>
        <taxon>Brassicales</taxon>
        <taxon>Brassicaceae</taxon>
        <taxon>Brassiceae</taxon>
        <taxon>Eruca</taxon>
    </lineage>
</organism>
<dbReference type="InterPro" id="IPR002885">
    <property type="entry name" value="PPR_rpt"/>
</dbReference>
<name>A0ABC8JZZ4_ERUVS</name>
<dbReference type="PANTHER" id="PTHR47937:SF2">
    <property type="entry name" value="PENTATRICOPEPTIDE (PPR) REPEAT-CONTAINING PROTEIN, PF01535'-RELATED"/>
    <property type="match status" value="1"/>
</dbReference>
<feature type="repeat" description="PPR" evidence="2">
    <location>
        <begin position="70"/>
        <end position="104"/>
    </location>
</feature>
<protein>
    <recommendedName>
        <fullName evidence="5">Pentatricopeptide repeat-containing protein</fullName>
    </recommendedName>
</protein>
<proteinExistence type="predicted"/>
<dbReference type="EMBL" id="CAKOAT010152932">
    <property type="protein sequence ID" value="CAH8345717.1"/>
    <property type="molecule type" value="Genomic_DNA"/>
</dbReference>
<gene>
    <name evidence="3" type="ORF">ERUC_LOCUS16712</name>
</gene>
<dbReference type="InterPro" id="IPR011990">
    <property type="entry name" value="TPR-like_helical_dom_sf"/>
</dbReference>
<evidence type="ECO:0000313" key="4">
    <source>
        <dbReference type="Proteomes" id="UP001642260"/>
    </source>
</evidence>
<evidence type="ECO:0000313" key="3">
    <source>
        <dbReference type="EMBL" id="CAH8345717.1"/>
    </source>
</evidence>
<dbReference type="Pfam" id="PF01535">
    <property type="entry name" value="PPR"/>
    <property type="match status" value="1"/>
</dbReference>
<evidence type="ECO:0000256" key="2">
    <source>
        <dbReference type="PROSITE-ProRule" id="PRU00708"/>
    </source>
</evidence>
<dbReference type="NCBIfam" id="TIGR00756">
    <property type="entry name" value="PPR"/>
    <property type="match status" value="1"/>
</dbReference>
<comment type="caution">
    <text evidence="3">The sequence shown here is derived from an EMBL/GenBank/DDBJ whole genome shotgun (WGS) entry which is preliminary data.</text>
</comment>